<dbReference type="EMBL" id="JACOPL010000029">
    <property type="protein sequence ID" value="MBC5726776.1"/>
    <property type="molecule type" value="Genomic_DNA"/>
</dbReference>
<sequence>MNFEKMRELRRKTKENAETFHSIADSQEPDPKYLQPLARKITVMESVR</sequence>
<protein>
    <submittedName>
        <fullName evidence="2">Uncharacterized protein</fullName>
    </submittedName>
</protein>
<evidence type="ECO:0000256" key="1">
    <source>
        <dbReference type="SAM" id="MobiDB-lite"/>
    </source>
</evidence>
<organism evidence="2 3">
    <name type="scientific">Agathobaculum faecis</name>
    <dbReference type="NCBI Taxonomy" id="2763013"/>
    <lineage>
        <taxon>Bacteria</taxon>
        <taxon>Bacillati</taxon>
        <taxon>Bacillota</taxon>
        <taxon>Clostridia</taxon>
        <taxon>Eubacteriales</taxon>
        <taxon>Butyricicoccaceae</taxon>
        <taxon>Agathobaculum</taxon>
    </lineage>
</organism>
<accession>A0A923LWP5</accession>
<gene>
    <name evidence="2" type="ORF">H8S45_15105</name>
</gene>
<feature type="region of interest" description="Disordered" evidence="1">
    <location>
        <begin position="1"/>
        <end position="31"/>
    </location>
</feature>
<reference evidence="2" key="1">
    <citation type="submission" date="2020-08" db="EMBL/GenBank/DDBJ databases">
        <title>Genome public.</title>
        <authorList>
            <person name="Liu C."/>
            <person name="Sun Q."/>
        </authorList>
    </citation>
    <scope>NUCLEOTIDE SEQUENCE</scope>
    <source>
        <strain evidence="2">NSJ-28</strain>
    </source>
</reference>
<keyword evidence="3" id="KW-1185">Reference proteome</keyword>
<dbReference type="RefSeq" id="WP_153802402.1">
    <property type="nucleotide sequence ID" value="NZ_JACOPL010000029.1"/>
</dbReference>
<name>A0A923LWP5_9FIRM</name>
<evidence type="ECO:0000313" key="3">
    <source>
        <dbReference type="Proteomes" id="UP000606499"/>
    </source>
</evidence>
<evidence type="ECO:0000313" key="2">
    <source>
        <dbReference type="EMBL" id="MBC5726776.1"/>
    </source>
</evidence>
<dbReference type="Proteomes" id="UP000606499">
    <property type="component" value="Unassembled WGS sequence"/>
</dbReference>
<comment type="caution">
    <text evidence="2">The sequence shown here is derived from an EMBL/GenBank/DDBJ whole genome shotgun (WGS) entry which is preliminary data.</text>
</comment>
<proteinExistence type="predicted"/>
<dbReference type="AlphaFoldDB" id="A0A923LWP5"/>